<dbReference type="SMART" id="SM00382">
    <property type="entry name" value="AAA"/>
    <property type="match status" value="1"/>
</dbReference>
<dbReference type="Proteomes" id="UP000527143">
    <property type="component" value="Unassembled WGS sequence"/>
</dbReference>
<dbReference type="PANTHER" id="PTHR43581">
    <property type="entry name" value="ATP/GTP PHOSPHATASE"/>
    <property type="match status" value="1"/>
</dbReference>
<dbReference type="GO" id="GO:0005524">
    <property type="term" value="F:ATP binding"/>
    <property type="evidence" value="ECO:0007669"/>
    <property type="project" value="UniProtKB-KW"/>
</dbReference>
<dbReference type="AlphaFoldDB" id="A0A840YF80"/>
<dbReference type="Pfam" id="PF13304">
    <property type="entry name" value="AAA_21"/>
    <property type="match status" value="1"/>
</dbReference>
<name>A0A840YF80_9SPHN</name>
<dbReference type="Gene3D" id="3.40.50.300">
    <property type="entry name" value="P-loop containing nucleotide triphosphate hydrolases"/>
    <property type="match status" value="1"/>
</dbReference>
<keyword evidence="2" id="KW-0067">ATP-binding</keyword>
<dbReference type="InterPro" id="IPR003593">
    <property type="entry name" value="AAA+_ATPase"/>
</dbReference>
<evidence type="ECO:0000313" key="2">
    <source>
        <dbReference type="EMBL" id="MBB5709428.1"/>
    </source>
</evidence>
<keyword evidence="2" id="KW-0547">Nucleotide-binding</keyword>
<accession>A0A840YF80</accession>
<protein>
    <submittedName>
        <fullName evidence="2">Energy-coupling factor transporter ATP-binding protein EcfA2</fullName>
    </submittedName>
</protein>
<dbReference type="EMBL" id="JACIJF010000001">
    <property type="protein sequence ID" value="MBB5709428.1"/>
    <property type="molecule type" value="Genomic_DNA"/>
</dbReference>
<sequence length="536" mass="58786">MNSFHFSVPATDSPPVEFQLSPGQVIFAVGANGTGKSSLLQRFVGAAHGRVRRITAHRQTWLQSNALMFSPSQKLSVEQQASSWDSQPQSRWMDNSGGQRAGITLYDLIDAENVDAREIAGALRSGDVDRATDLARRVAPLAKINELFAQANIPVEISVEGGDRLMASKEGGPVYGASELSDGERNALLIAADVLTAKPGMLLVIDEPERHLHRSIISPLLTQLFNFRDDCAFIVATHDLNLPVDNPDARALLVRSCTYAGQYTQSWVVDLLPANAPMDEELQLDVLGARRQILFVEGQATSLDVPLYSLLFPTVSVRHKGASRDVIHAVGGIRETRDIAWVWAWGIIDRDGRAAAEVEELQQQGIYALPFYSIESIYYHPSVVRAVAVRQAQVLGRDANDEVAETLADAVKAVTPHVDRLAGRAVEKRVRRKIYEQMPTLAEVTSGLPVVINVETQSYIVEQISKLTDATSNLDWLTIVSDCPIRETPARDVIGRGLGFQSRHDFEAAVLHMLRTDPAMLAEVKSLFGGLSDELD</sequence>
<proteinExistence type="predicted"/>
<evidence type="ECO:0000259" key="1">
    <source>
        <dbReference type="SMART" id="SM00382"/>
    </source>
</evidence>
<organism evidence="2 3">
    <name type="scientific">Sphingomonas xinjiangensis</name>
    <dbReference type="NCBI Taxonomy" id="643568"/>
    <lineage>
        <taxon>Bacteria</taxon>
        <taxon>Pseudomonadati</taxon>
        <taxon>Pseudomonadota</taxon>
        <taxon>Alphaproteobacteria</taxon>
        <taxon>Sphingomonadales</taxon>
        <taxon>Sphingomonadaceae</taxon>
        <taxon>Sphingomonas</taxon>
    </lineage>
</organism>
<comment type="caution">
    <text evidence="2">The sequence shown here is derived from an EMBL/GenBank/DDBJ whole genome shotgun (WGS) entry which is preliminary data.</text>
</comment>
<evidence type="ECO:0000313" key="3">
    <source>
        <dbReference type="Proteomes" id="UP000527143"/>
    </source>
</evidence>
<dbReference type="GO" id="GO:0016887">
    <property type="term" value="F:ATP hydrolysis activity"/>
    <property type="evidence" value="ECO:0007669"/>
    <property type="project" value="InterPro"/>
</dbReference>
<feature type="domain" description="AAA+ ATPase" evidence="1">
    <location>
        <begin position="22"/>
        <end position="264"/>
    </location>
</feature>
<dbReference type="PANTHER" id="PTHR43581:SF2">
    <property type="entry name" value="EXCINUCLEASE ATPASE SUBUNIT"/>
    <property type="match status" value="1"/>
</dbReference>
<gene>
    <name evidence="2" type="ORF">FHT02_000634</name>
</gene>
<keyword evidence="3" id="KW-1185">Reference proteome</keyword>
<dbReference type="RefSeq" id="WP_184084104.1">
    <property type="nucleotide sequence ID" value="NZ_JACIJF010000001.1"/>
</dbReference>
<dbReference type="InterPro" id="IPR027417">
    <property type="entry name" value="P-loop_NTPase"/>
</dbReference>
<dbReference type="InterPro" id="IPR003959">
    <property type="entry name" value="ATPase_AAA_core"/>
</dbReference>
<dbReference type="InterPro" id="IPR051396">
    <property type="entry name" value="Bact_Antivir_Def_Nuclease"/>
</dbReference>
<dbReference type="SUPFAM" id="SSF52540">
    <property type="entry name" value="P-loop containing nucleoside triphosphate hydrolases"/>
    <property type="match status" value="1"/>
</dbReference>
<reference evidence="2 3" key="1">
    <citation type="submission" date="2020-08" db="EMBL/GenBank/DDBJ databases">
        <title>Genomic Encyclopedia of Type Strains, Phase IV (KMG-IV): sequencing the most valuable type-strain genomes for metagenomic binning, comparative biology and taxonomic classification.</title>
        <authorList>
            <person name="Goeker M."/>
        </authorList>
    </citation>
    <scope>NUCLEOTIDE SEQUENCE [LARGE SCALE GENOMIC DNA]</scope>
    <source>
        <strain evidence="2 3">DSM 26736</strain>
    </source>
</reference>